<reference evidence="1" key="1">
    <citation type="journal article" date="2020" name="Stud. Mycol.">
        <title>101 Dothideomycetes genomes: a test case for predicting lifestyles and emergence of pathogens.</title>
        <authorList>
            <person name="Haridas S."/>
            <person name="Albert R."/>
            <person name="Binder M."/>
            <person name="Bloem J."/>
            <person name="Labutti K."/>
            <person name="Salamov A."/>
            <person name="Andreopoulos B."/>
            <person name="Baker S."/>
            <person name="Barry K."/>
            <person name="Bills G."/>
            <person name="Bluhm B."/>
            <person name="Cannon C."/>
            <person name="Castanera R."/>
            <person name="Culley D."/>
            <person name="Daum C."/>
            <person name="Ezra D."/>
            <person name="Gonzalez J."/>
            <person name="Henrissat B."/>
            <person name="Kuo A."/>
            <person name="Liang C."/>
            <person name="Lipzen A."/>
            <person name="Lutzoni F."/>
            <person name="Magnuson J."/>
            <person name="Mondo S."/>
            <person name="Nolan M."/>
            <person name="Ohm R."/>
            <person name="Pangilinan J."/>
            <person name="Park H.-J."/>
            <person name="Ramirez L."/>
            <person name="Alfaro M."/>
            <person name="Sun H."/>
            <person name="Tritt A."/>
            <person name="Yoshinaga Y."/>
            <person name="Zwiers L.-H."/>
            <person name="Turgeon B."/>
            <person name="Goodwin S."/>
            <person name="Spatafora J."/>
            <person name="Crous P."/>
            <person name="Grigoriev I."/>
        </authorList>
    </citation>
    <scope>NUCLEOTIDE SEQUENCE</scope>
    <source>
        <strain evidence="1">CBS 525.71</strain>
    </source>
</reference>
<comment type="caution">
    <text evidence="1">The sequence shown here is derived from an EMBL/GenBank/DDBJ whole genome shotgun (WGS) entry which is preliminary data.</text>
</comment>
<proteinExistence type="predicted"/>
<evidence type="ECO:0000313" key="1">
    <source>
        <dbReference type="EMBL" id="KAF2621449.1"/>
    </source>
</evidence>
<name>A0ACB6RJW4_9PLEO</name>
<sequence length="644" mass="70142">MNRMFEDKVFVSDSLSGLSQASTGIAMKVLRGTAWRQARSLLLPLKPLSSRVPRQTSALAPGLISFNHLYTDQLHHHNLNNTMSKSKTQSDPTPTPKWQSVSWQKKDQQFARIPSQWRLPQLPSPSVTNYLGVPRECGLLTDKELDITENYDATSLAKAIRERKLTSVAVTTAFCKRAAIAHQLTNCLTEIFFDDALKRAAELDAHLEAGKPPLGLLHGVPISLKDMFKVRGYDSSLGLAALSFKPATENSVLVDLLLSSGAVLYCKTNVPQALMALDSHNNVFGRTLNPINTALTAGGSTGGEGALLAMRGSVLGIGTDVGGSIRIPAMCDNLYGIKPSDGRIPYALIEGGSLPGAAKLGLPASAGPLAHSMRDMDLFFQAVSDQKPWSFDPDVVPSPWTSLSIPSAKKLRIGVVRSDGVIKPLPPIARLLDEAKTKMQKAGIEVIEMDIASLFSQCHSLANGLFNVEGANAMFDLLESGEEPLSPWLSTRLKRRNMAPFEKLQELHGKREKLRKECLQMWRDKTGEIDAFICPVAPHPVPPIDRYNGAGYTSSFVLLDYPAGTIPVRTFTKADVKGEMKGKPIGSWDKVNRALWTEVDRDLYVGSPLCIQVVAPKLQEEKLVHAMSAIDAALKAEQPLSAKL</sequence>
<dbReference type="Proteomes" id="UP000799754">
    <property type="component" value="Unassembled WGS sequence"/>
</dbReference>
<evidence type="ECO:0000313" key="2">
    <source>
        <dbReference type="Proteomes" id="UP000799754"/>
    </source>
</evidence>
<gene>
    <name evidence="1" type="ORF">BU25DRAFT_426476</name>
</gene>
<keyword evidence="2" id="KW-1185">Reference proteome</keyword>
<organism evidence="1 2">
    <name type="scientific">Macroventuria anomochaeta</name>
    <dbReference type="NCBI Taxonomy" id="301207"/>
    <lineage>
        <taxon>Eukaryota</taxon>
        <taxon>Fungi</taxon>
        <taxon>Dikarya</taxon>
        <taxon>Ascomycota</taxon>
        <taxon>Pezizomycotina</taxon>
        <taxon>Dothideomycetes</taxon>
        <taxon>Pleosporomycetidae</taxon>
        <taxon>Pleosporales</taxon>
        <taxon>Pleosporineae</taxon>
        <taxon>Didymellaceae</taxon>
        <taxon>Macroventuria</taxon>
    </lineage>
</organism>
<protein>
    <submittedName>
        <fullName evidence="1">Acetamidase</fullName>
    </submittedName>
</protein>
<accession>A0ACB6RJW4</accession>
<dbReference type="EMBL" id="MU006755">
    <property type="protein sequence ID" value="KAF2621449.1"/>
    <property type="molecule type" value="Genomic_DNA"/>
</dbReference>